<sequence>MTSDISTGWRFEVSCRTPPLPARPGVALRDDCLEATRGRYDDFLTLDANTCAWTAERTVLAGTIDDLGYHDSADALASFTFRLLRWALTCGFGIPEDVYLPLDDVSLSIHKMT</sequence>
<name>H5TRQ8_GORO1</name>
<dbReference type="AlphaFoldDB" id="H5TRQ8"/>
<comment type="caution">
    <text evidence="1">The sequence shown here is derived from an EMBL/GenBank/DDBJ whole genome shotgun (WGS) entry which is preliminary data.</text>
</comment>
<proteinExistence type="predicted"/>
<protein>
    <submittedName>
        <fullName evidence="1">Uncharacterized protein</fullName>
    </submittedName>
</protein>
<organism evidence="1 2">
    <name type="scientific">Gordonia otitidis (strain DSM 44809 / CCUG 52243 / JCM 12355 / NBRC 100426 / IFM 10032)</name>
    <dbReference type="NCBI Taxonomy" id="1108044"/>
    <lineage>
        <taxon>Bacteria</taxon>
        <taxon>Bacillati</taxon>
        <taxon>Actinomycetota</taxon>
        <taxon>Actinomycetes</taxon>
        <taxon>Mycobacteriales</taxon>
        <taxon>Gordoniaceae</taxon>
        <taxon>Gordonia</taxon>
    </lineage>
</organism>
<dbReference type="EMBL" id="BAFB01000202">
    <property type="protein sequence ID" value="GAB36166.1"/>
    <property type="molecule type" value="Genomic_DNA"/>
</dbReference>
<evidence type="ECO:0000313" key="1">
    <source>
        <dbReference type="EMBL" id="GAB36166.1"/>
    </source>
</evidence>
<reference evidence="1" key="1">
    <citation type="submission" date="2012-02" db="EMBL/GenBank/DDBJ databases">
        <title>Whole genome shotgun sequence of Gordonia otitidis NBRC 100426.</title>
        <authorList>
            <person name="Yoshida I."/>
            <person name="Hosoyama A."/>
            <person name="Tsuchikane K."/>
            <person name="Katsumata H."/>
            <person name="Yamazaki S."/>
            <person name="Fujita N."/>
        </authorList>
    </citation>
    <scope>NUCLEOTIDE SEQUENCE [LARGE SCALE GENOMIC DNA]</scope>
    <source>
        <strain evidence="1">NBRC 100426</strain>
    </source>
</reference>
<evidence type="ECO:0000313" key="2">
    <source>
        <dbReference type="Proteomes" id="UP000005038"/>
    </source>
</evidence>
<accession>H5TRQ8</accession>
<gene>
    <name evidence="1" type="ORF">GOOTI_202_00220</name>
</gene>
<dbReference type="RefSeq" id="WP_007240350.1">
    <property type="nucleotide sequence ID" value="NZ_BAFB01000202.1"/>
</dbReference>
<dbReference type="Proteomes" id="UP000005038">
    <property type="component" value="Unassembled WGS sequence"/>
</dbReference>
<keyword evidence="2" id="KW-1185">Reference proteome</keyword>